<gene>
    <name evidence="4" type="ORF">C4K68_03175</name>
</gene>
<reference evidence="4 5" key="1">
    <citation type="submission" date="2018-02" db="EMBL/GenBank/DDBJ databases">
        <title>novel marine gammaproteobacteria from coastal saline agro ecosystem.</title>
        <authorList>
            <person name="Krishnan R."/>
            <person name="Ramesh Kumar N."/>
        </authorList>
    </citation>
    <scope>NUCLEOTIDE SEQUENCE [LARGE SCALE GENOMIC DNA]</scope>
    <source>
        <strain evidence="4 5">228</strain>
    </source>
</reference>
<comment type="caution">
    <text evidence="4">The sequence shown here is derived from an EMBL/GenBank/DDBJ whole genome shotgun (WGS) entry which is preliminary data.</text>
</comment>
<protein>
    <submittedName>
        <fullName evidence="4">TetR family transcriptional regulator</fullName>
    </submittedName>
</protein>
<dbReference type="Pfam" id="PF17937">
    <property type="entry name" value="TetR_C_28"/>
    <property type="match status" value="1"/>
</dbReference>
<dbReference type="InterPro" id="IPR050109">
    <property type="entry name" value="HTH-type_TetR-like_transc_reg"/>
</dbReference>
<dbReference type="PANTHER" id="PTHR30055">
    <property type="entry name" value="HTH-TYPE TRANSCRIPTIONAL REGULATOR RUTR"/>
    <property type="match status" value="1"/>
</dbReference>
<dbReference type="GO" id="GO:0000976">
    <property type="term" value="F:transcription cis-regulatory region binding"/>
    <property type="evidence" value="ECO:0007669"/>
    <property type="project" value="TreeGrafter"/>
</dbReference>
<organism evidence="4 5">
    <name type="scientific">Proteobacteria bacterium 228</name>
    <dbReference type="NCBI Taxonomy" id="2083153"/>
    <lineage>
        <taxon>Bacteria</taxon>
        <taxon>Pseudomonadati</taxon>
        <taxon>Pseudomonadota</taxon>
    </lineage>
</organism>
<dbReference type="GO" id="GO:0003700">
    <property type="term" value="F:DNA-binding transcription factor activity"/>
    <property type="evidence" value="ECO:0007669"/>
    <property type="project" value="TreeGrafter"/>
</dbReference>
<dbReference type="Proteomes" id="UP000238196">
    <property type="component" value="Unassembled WGS sequence"/>
</dbReference>
<dbReference type="InterPro" id="IPR001647">
    <property type="entry name" value="HTH_TetR"/>
</dbReference>
<dbReference type="InterPro" id="IPR041479">
    <property type="entry name" value="TetR_CgmR_C"/>
</dbReference>
<dbReference type="EMBL" id="PRLP01000009">
    <property type="protein sequence ID" value="PPC78855.1"/>
    <property type="molecule type" value="Genomic_DNA"/>
</dbReference>
<evidence type="ECO:0000256" key="2">
    <source>
        <dbReference type="PROSITE-ProRule" id="PRU00335"/>
    </source>
</evidence>
<dbReference type="OrthoDB" id="9809772at2"/>
<name>A0A2S5KVY0_9PROT</name>
<dbReference type="PRINTS" id="PR00455">
    <property type="entry name" value="HTHTETR"/>
</dbReference>
<dbReference type="PROSITE" id="PS50977">
    <property type="entry name" value="HTH_TETR_2"/>
    <property type="match status" value="1"/>
</dbReference>
<feature type="DNA-binding region" description="H-T-H motif" evidence="2">
    <location>
        <begin position="31"/>
        <end position="50"/>
    </location>
</feature>
<evidence type="ECO:0000313" key="4">
    <source>
        <dbReference type="EMBL" id="PPC78855.1"/>
    </source>
</evidence>
<keyword evidence="1 2" id="KW-0238">DNA-binding</keyword>
<proteinExistence type="predicted"/>
<sequence>MDNPSRSERSRTAILQAALAIISREGPGRLTLDAIAKESGMSKGGLMHQFPNKTAVLKALIEYQVEHFEAFYGTQLAAARQSSSSPVLASRIATAREATHESNSIALALLGAAAQEPGLLSISRDIDVTSVEQIKAEATDPDLALLRWSAARGLSLSVILGICPLSEDERNRLFERLLDDGAWQGTSAE</sequence>
<dbReference type="AlphaFoldDB" id="A0A2S5KVY0"/>
<evidence type="ECO:0000259" key="3">
    <source>
        <dbReference type="PROSITE" id="PS50977"/>
    </source>
</evidence>
<dbReference type="Pfam" id="PF00440">
    <property type="entry name" value="TetR_N"/>
    <property type="match status" value="1"/>
</dbReference>
<evidence type="ECO:0000256" key="1">
    <source>
        <dbReference type="ARBA" id="ARBA00023125"/>
    </source>
</evidence>
<feature type="domain" description="HTH tetR-type" evidence="3">
    <location>
        <begin position="8"/>
        <end position="68"/>
    </location>
</feature>
<dbReference type="SUPFAM" id="SSF46689">
    <property type="entry name" value="Homeodomain-like"/>
    <property type="match status" value="1"/>
</dbReference>
<dbReference type="Gene3D" id="1.10.357.10">
    <property type="entry name" value="Tetracycline Repressor, domain 2"/>
    <property type="match status" value="1"/>
</dbReference>
<accession>A0A2S5KVY0</accession>
<dbReference type="PANTHER" id="PTHR30055:SF148">
    <property type="entry name" value="TETR-FAMILY TRANSCRIPTIONAL REGULATOR"/>
    <property type="match status" value="1"/>
</dbReference>
<evidence type="ECO:0000313" key="5">
    <source>
        <dbReference type="Proteomes" id="UP000238196"/>
    </source>
</evidence>
<dbReference type="InterPro" id="IPR009057">
    <property type="entry name" value="Homeodomain-like_sf"/>
</dbReference>